<organism evidence="3 4">
    <name type="scientific">Herbiconiux gentiana</name>
    <dbReference type="NCBI Taxonomy" id="2970912"/>
    <lineage>
        <taxon>Bacteria</taxon>
        <taxon>Bacillati</taxon>
        <taxon>Actinomycetota</taxon>
        <taxon>Actinomycetes</taxon>
        <taxon>Micrococcales</taxon>
        <taxon>Microbacteriaceae</taxon>
        <taxon>Herbiconiux</taxon>
    </lineage>
</organism>
<reference evidence="3" key="1">
    <citation type="submission" date="2022-08" db="EMBL/GenBank/DDBJ databases">
        <authorList>
            <person name="Deng Y."/>
            <person name="Han X.-F."/>
            <person name="Zhang Y.-Q."/>
        </authorList>
    </citation>
    <scope>NUCLEOTIDE SEQUENCE</scope>
    <source>
        <strain evidence="3">CPCC 205716</strain>
    </source>
</reference>
<comment type="caution">
    <text evidence="3">The sequence shown here is derived from an EMBL/GenBank/DDBJ whole genome shotgun (WGS) entry which is preliminary data.</text>
</comment>
<dbReference type="EMBL" id="JANTEZ010000010">
    <property type="protein sequence ID" value="MCS5716267.1"/>
    <property type="molecule type" value="Genomic_DNA"/>
</dbReference>
<accession>A0ABT2GKZ6</accession>
<dbReference type="InterPro" id="IPR001509">
    <property type="entry name" value="Epimerase_deHydtase"/>
</dbReference>
<gene>
    <name evidence="3" type="ORF">NVV95_17095</name>
</gene>
<feature type="region of interest" description="Disordered" evidence="1">
    <location>
        <begin position="330"/>
        <end position="379"/>
    </location>
</feature>
<protein>
    <submittedName>
        <fullName evidence="3">NAD(P)-dependent oxidoreductase</fullName>
    </submittedName>
</protein>
<evidence type="ECO:0000259" key="2">
    <source>
        <dbReference type="Pfam" id="PF01370"/>
    </source>
</evidence>
<dbReference type="SUPFAM" id="SSF51735">
    <property type="entry name" value="NAD(P)-binding Rossmann-fold domains"/>
    <property type="match status" value="1"/>
</dbReference>
<evidence type="ECO:0000313" key="3">
    <source>
        <dbReference type="EMBL" id="MCS5716267.1"/>
    </source>
</evidence>
<sequence>MKEQRMHVVVTGSSGRLGRSVVAGLLEHGHRVTGLDRAPAGPGLAVDAPAISVTATAPAPATSAPATSAPTHTEHHLDLRDAPALDALLADLRPDAIVHLAAIAVPFSAPELEILTTNTALAYTVCAAADHAGVPRTLVASSPTVLGYSHPAWHPRTLPLDEAHPVEPSHAYALSKAVLEEEVRMFARTSPHVFGSFRPCYVISPEEWAGAPTQQGHTVLDRLRDPALAAVSLFNYVDARDAADFVHAWLAADPASIDGECFFVGAADALAVEPVAALWREHAPALGEAADALGPGAPVFSIAKAERMLGWRPTRTWRTELPTWPEALAPETDLAPDTAPAADADPAPDTAPAADAGPTTDTGPVADTTPMTDQRAARP</sequence>
<dbReference type="InterPro" id="IPR036291">
    <property type="entry name" value="NAD(P)-bd_dom_sf"/>
</dbReference>
<proteinExistence type="predicted"/>
<name>A0ABT2GKZ6_9MICO</name>
<dbReference type="PANTHER" id="PTHR43245">
    <property type="entry name" value="BIFUNCTIONAL POLYMYXIN RESISTANCE PROTEIN ARNA"/>
    <property type="match status" value="1"/>
</dbReference>
<feature type="domain" description="NAD-dependent epimerase/dehydratase" evidence="2">
    <location>
        <begin position="8"/>
        <end position="251"/>
    </location>
</feature>
<evidence type="ECO:0000256" key="1">
    <source>
        <dbReference type="SAM" id="MobiDB-lite"/>
    </source>
</evidence>
<evidence type="ECO:0000313" key="4">
    <source>
        <dbReference type="Proteomes" id="UP001165580"/>
    </source>
</evidence>
<dbReference type="Proteomes" id="UP001165580">
    <property type="component" value="Unassembled WGS sequence"/>
</dbReference>
<dbReference type="Pfam" id="PF01370">
    <property type="entry name" value="Epimerase"/>
    <property type="match status" value="1"/>
</dbReference>
<keyword evidence="4" id="KW-1185">Reference proteome</keyword>
<feature type="compositionally biased region" description="Low complexity" evidence="1">
    <location>
        <begin position="330"/>
        <end position="362"/>
    </location>
</feature>
<dbReference type="InterPro" id="IPR050177">
    <property type="entry name" value="Lipid_A_modif_metabolic_enz"/>
</dbReference>
<feature type="compositionally biased region" description="Low complexity" evidence="1">
    <location>
        <begin position="57"/>
        <end position="71"/>
    </location>
</feature>
<dbReference type="Gene3D" id="3.40.50.720">
    <property type="entry name" value="NAD(P)-binding Rossmann-like Domain"/>
    <property type="match status" value="1"/>
</dbReference>
<feature type="region of interest" description="Disordered" evidence="1">
    <location>
        <begin position="57"/>
        <end position="76"/>
    </location>
</feature>